<organism evidence="3 4">
    <name type="scientific">Pollutimonas subterranea</name>
    <dbReference type="NCBI Taxonomy" id="2045210"/>
    <lineage>
        <taxon>Bacteria</taxon>
        <taxon>Pseudomonadati</taxon>
        <taxon>Pseudomonadota</taxon>
        <taxon>Betaproteobacteria</taxon>
        <taxon>Burkholderiales</taxon>
        <taxon>Alcaligenaceae</taxon>
        <taxon>Pollutimonas</taxon>
    </lineage>
</organism>
<name>A0A2N4TYV5_9BURK</name>
<reference evidence="3 4" key="1">
    <citation type="submission" date="2017-10" db="EMBL/GenBank/DDBJ databases">
        <title>Two draft genome sequences of Pusillimonas sp. strains isolated from a nitrate- and radionuclide-contaminated groundwater in Russia.</title>
        <authorList>
            <person name="Grouzdev D.S."/>
            <person name="Tourova T.P."/>
            <person name="Goeva M.A."/>
            <person name="Babich T.L."/>
            <person name="Sokolova D.S."/>
            <person name="Abdullin R."/>
            <person name="Poltaraus A.B."/>
            <person name="Toshchakov S.V."/>
            <person name="Nazina T.N."/>
        </authorList>
    </citation>
    <scope>NUCLEOTIDE SEQUENCE [LARGE SCALE GENOMIC DNA]</scope>
    <source>
        <strain evidence="3 4">JR1/69-3-13</strain>
    </source>
</reference>
<dbReference type="SMART" id="SM00226">
    <property type="entry name" value="LMWPc"/>
    <property type="match status" value="1"/>
</dbReference>
<dbReference type="Gene3D" id="3.40.50.2300">
    <property type="match status" value="1"/>
</dbReference>
<dbReference type="RefSeq" id="WP_102075857.1">
    <property type="nucleotide sequence ID" value="NZ_PDNW01000036.1"/>
</dbReference>
<dbReference type="CDD" id="cd16345">
    <property type="entry name" value="LMWP_ArsC"/>
    <property type="match status" value="1"/>
</dbReference>
<evidence type="ECO:0000259" key="2">
    <source>
        <dbReference type="SMART" id="SM00226"/>
    </source>
</evidence>
<evidence type="ECO:0000313" key="3">
    <source>
        <dbReference type="EMBL" id="PLC47951.1"/>
    </source>
</evidence>
<evidence type="ECO:0000313" key="4">
    <source>
        <dbReference type="Proteomes" id="UP000234190"/>
    </source>
</evidence>
<dbReference type="AlphaFoldDB" id="A0A2N4TYV5"/>
<dbReference type="SUPFAM" id="SSF52788">
    <property type="entry name" value="Phosphotyrosine protein phosphatases I"/>
    <property type="match status" value="1"/>
</dbReference>
<gene>
    <name evidence="3" type="ORF">CR159_20780</name>
</gene>
<evidence type="ECO:0000256" key="1">
    <source>
        <dbReference type="ARBA" id="ARBA00022849"/>
    </source>
</evidence>
<protein>
    <submittedName>
        <fullName evidence="3">Protein-tyrosine-phosphatase</fullName>
    </submittedName>
</protein>
<keyword evidence="4" id="KW-1185">Reference proteome</keyword>
<dbReference type="Proteomes" id="UP000234190">
    <property type="component" value="Unassembled WGS sequence"/>
</dbReference>
<comment type="caution">
    <text evidence="3">The sequence shown here is derived from an EMBL/GenBank/DDBJ whole genome shotgun (WGS) entry which is preliminary data.</text>
</comment>
<proteinExistence type="predicted"/>
<dbReference type="GO" id="GO:0046685">
    <property type="term" value="P:response to arsenic-containing substance"/>
    <property type="evidence" value="ECO:0007669"/>
    <property type="project" value="UniProtKB-KW"/>
</dbReference>
<keyword evidence="1" id="KW-0059">Arsenical resistance</keyword>
<dbReference type="PANTHER" id="PTHR43428:SF1">
    <property type="entry name" value="ARSENATE REDUCTASE"/>
    <property type="match status" value="1"/>
</dbReference>
<accession>A0A2N4TYV5</accession>
<dbReference type="EMBL" id="PDNW01000036">
    <property type="protein sequence ID" value="PLC47951.1"/>
    <property type="molecule type" value="Genomic_DNA"/>
</dbReference>
<dbReference type="Pfam" id="PF01451">
    <property type="entry name" value="LMWPc"/>
    <property type="match status" value="1"/>
</dbReference>
<sequence length="173" mass="19186">MPDKVYNTLFLCTGNSARSIMAEALLNSFGDDRFRAYSAGSRPGAKVNPIALEVLQSTRLPVDGLRSKSWDEFARPGAPQMDFVITLCDSAAGEECPLWPGQPITAHWGFEDPSAFEGTAQQKREFFDKIFRQIASRIRIFNSLPLATLDRVAIKRELDALGDQTKQTNTITS</sequence>
<dbReference type="PANTHER" id="PTHR43428">
    <property type="entry name" value="ARSENATE REDUCTASE"/>
    <property type="match status" value="1"/>
</dbReference>
<feature type="domain" description="Phosphotyrosine protein phosphatase I" evidence="2">
    <location>
        <begin position="6"/>
        <end position="144"/>
    </location>
</feature>
<dbReference type="InterPro" id="IPR023485">
    <property type="entry name" value="Ptyr_pPase"/>
</dbReference>
<dbReference type="OrthoDB" id="9793058at2"/>
<dbReference type="InterPro" id="IPR036196">
    <property type="entry name" value="Ptyr_pPase_sf"/>
</dbReference>